<reference evidence="1" key="1">
    <citation type="submission" date="2019-06" db="EMBL/GenBank/DDBJ databases">
        <authorList>
            <person name="Le Quere A."/>
            <person name="Colella S."/>
        </authorList>
    </citation>
    <scope>NUCLEOTIDE SEQUENCE</scope>
    <source>
        <strain evidence="1">EmedicaeMD41</strain>
    </source>
</reference>
<accession>A0A508WRG6</accession>
<dbReference type="RefSeq" id="WP_024324893.1">
    <property type="nucleotide sequence ID" value="NZ_CABFNB010000009.1"/>
</dbReference>
<organism evidence="1">
    <name type="scientific">Sinorhizobium medicae</name>
    <dbReference type="NCBI Taxonomy" id="110321"/>
    <lineage>
        <taxon>Bacteria</taxon>
        <taxon>Pseudomonadati</taxon>
        <taxon>Pseudomonadota</taxon>
        <taxon>Alphaproteobacteria</taxon>
        <taxon>Hyphomicrobiales</taxon>
        <taxon>Rhizobiaceae</taxon>
        <taxon>Sinorhizobium/Ensifer group</taxon>
        <taxon>Sinorhizobium</taxon>
    </lineage>
</organism>
<name>A0A508WRG6_9HYPH</name>
<dbReference type="Proteomes" id="UP000507954">
    <property type="component" value="Unassembled WGS sequence"/>
</dbReference>
<dbReference type="EMBL" id="CABFNB010000009">
    <property type="protein sequence ID" value="VTZ59367.1"/>
    <property type="molecule type" value="Genomic_DNA"/>
</dbReference>
<gene>
    <name evidence="1" type="ORF">EMEDMD4_1060049</name>
</gene>
<dbReference type="AlphaFoldDB" id="A0A508WRG6"/>
<proteinExistence type="predicted"/>
<protein>
    <submittedName>
        <fullName evidence="1">Uncharacterized protein</fullName>
    </submittedName>
</protein>
<evidence type="ECO:0000313" key="1">
    <source>
        <dbReference type="EMBL" id="VTZ59367.1"/>
    </source>
</evidence>
<sequence>MLRSEFEDAVIWERKAVQVPNANTARASRRGPMASADALPLERINVADPGTLAGADVTKIWTVVRGRRSLTQAMTP</sequence>